<dbReference type="Proteomes" id="UP000310158">
    <property type="component" value="Unassembled WGS sequence"/>
</dbReference>
<name>A0A4S4LRV6_9AGAM</name>
<dbReference type="AlphaFoldDB" id="A0A4S4LRV6"/>
<accession>A0A4S4LRV6</accession>
<comment type="subcellular location">
    <subcellularLocation>
        <location evidence="1">Nucleus</location>
    </subcellularLocation>
</comment>
<dbReference type="Pfam" id="PF11571">
    <property type="entry name" value="Med27"/>
    <property type="match status" value="1"/>
</dbReference>
<feature type="compositionally biased region" description="Basic and acidic residues" evidence="6">
    <location>
        <begin position="87"/>
        <end position="101"/>
    </location>
</feature>
<keyword evidence="4" id="KW-0804">Transcription</keyword>
<evidence type="ECO:0008006" key="9">
    <source>
        <dbReference type="Google" id="ProtNLM"/>
    </source>
</evidence>
<gene>
    <name evidence="7" type="ORF">EW146_g5305</name>
</gene>
<keyword evidence="8" id="KW-1185">Reference proteome</keyword>
<evidence type="ECO:0000256" key="1">
    <source>
        <dbReference type="ARBA" id="ARBA00004123"/>
    </source>
</evidence>
<comment type="similarity">
    <text evidence="2">Belongs to the Mediator complex subunit 27 family.</text>
</comment>
<evidence type="ECO:0000256" key="4">
    <source>
        <dbReference type="ARBA" id="ARBA00023163"/>
    </source>
</evidence>
<dbReference type="InterPro" id="IPR021627">
    <property type="entry name" value="Mediator_Med27"/>
</dbReference>
<dbReference type="OrthoDB" id="10261040at2759"/>
<dbReference type="EMBL" id="SGPL01000226">
    <property type="protein sequence ID" value="THH15126.1"/>
    <property type="molecule type" value="Genomic_DNA"/>
</dbReference>
<evidence type="ECO:0000256" key="6">
    <source>
        <dbReference type="SAM" id="MobiDB-lite"/>
    </source>
</evidence>
<evidence type="ECO:0000256" key="3">
    <source>
        <dbReference type="ARBA" id="ARBA00023015"/>
    </source>
</evidence>
<keyword evidence="5" id="KW-0539">Nucleus</keyword>
<dbReference type="GO" id="GO:0016592">
    <property type="term" value="C:mediator complex"/>
    <property type="evidence" value="ECO:0007669"/>
    <property type="project" value="InterPro"/>
</dbReference>
<feature type="compositionally biased region" description="Polar residues" evidence="6">
    <location>
        <begin position="123"/>
        <end position="135"/>
    </location>
</feature>
<evidence type="ECO:0000313" key="7">
    <source>
        <dbReference type="EMBL" id="THH15126.1"/>
    </source>
</evidence>
<keyword evidence="3" id="KW-0805">Transcription regulation</keyword>
<evidence type="ECO:0000256" key="5">
    <source>
        <dbReference type="ARBA" id="ARBA00023242"/>
    </source>
</evidence>
<feature type="region of interest" description="Disordered" evidence="6">
    <location>
        <begin position="85"/>
        <end position="135"/>
    </location>
</feature>
<comment type="caution">
    <text evidence="7">The sequence shown here is derived from an EMBL/GenBank/DDBJ whole genome shotgun (WGS) entry which is preliminary data.</text>
</comment>
<sequence>MASSPNSSTAPAAQTTIDMLQSQIDVLTNFSARAQTLRQLPPLLLSSKPAIESFSTTMQRVLGEVQDMHKALLEKNVQEALKAAAASERKDYSGLKEGGRRESRKRRRSPTPESPRPYPSFHPKTSSLFPVHPHSSTPITLPGLPDYIREFNATHSGKATLHIWLSTPQEPRVLEVPIPILLRFIIPDTLKAFIILGHPEGSIQDDRKKGCWSTIDSGDCHSKPPHSQSDYLVFQKLSQQVAHMIQSAPRVPFQCLMEMLVTYTSLFSAACTVCNHIVLDGGFIPPVARVWHEKEGTLGTWDARHITCLQS</sequence>
<organism evidence="7 8">
    <name type="scientific">Bondarzewia mesenterica</name>
    <dbReference type="NCBI Taxonomy" id="1095465"/>
    <lineage>
        <taxon>Eukaryota</taxon>
        <taxon>Fungi</taxon>
        <taxon>Dikarya</taxon>
        <taxon>Basidiomycota</taxon>
        <taxon>Agaricomycotina</taxon>
        <taxon>Agaricomycetes</taxon>
        <taxon>Russulales</taxon>
        <taxon>Bondarzewiaceae</taxon>
        <taxon>Bondarzewia</taxon>
    </lineage>
</organism>
<protein>
    <recommendedName>
        <fullName evidence="9">Mediator complex subunit 27</fullName>
    </recommendedName>
</protein>
<evidence type="ECO:0000313" key="8">
    <source>
        <dbReference type="Proteomes" id="UP000310158"/>
    </source>
</evidence>
<evidence type="ECO:0000256" key="2">
    <source>
        <dbReference type="ARBA" id="ARBA00008048"/>
    </source>
</evidence>
<proteinExistence type="inferred from homology"/>
<reference evidence="7 8" key="1">
    <citation type="submission" date="2019-02" db="EMBL/GenBank/DDBJ databases">
        <title>Genome sequencing of the rare red list fungi Bondarzewia mesenterica.</title>
        <authorList>
            <person name="Buettner E."/>
            <person name="Kellner H."/>
        </authorList>
    </citation>
    <scope>NUCLEOTIDE SEQUENCE [LARGE SCALE GENOMIC DNA]</scope>
    <source>
        <strain evidence="7 8">DSM 108281</strain>
    </source>
</reference>